<keyword evidence="1" id="KW-0812">Transmembrane</keyword>
<dbReference type="AlphaFoldDB" id="A0A151ABG0"/>
<feature type="transmembrane region" description="Helical" evidence="1">
    <location>
        <begin position="7"/>
        <end position="31"/>
    </location>
</feature>
<evidence type="ECO:0000256" key="1">
    <source>
        <dbReference type="SAM" id="Phobius"/>
    </source>
</evidence>
<evidence type="ECO:0000313" key="3">
    <source>
        <dbReference type="Proteomes" id="UP000075321"/>
    </source>
</evidence>
<gene>
    <name evidence="2" type="ORF">HAPAU_28490</name>
</gene>
<organism evidence="2 3">
    <name type="scientific">Halalkalicoccus paucihalophilus</name>
    <dbReference type="NCBI Taxonomy" id="1008153"/>
    <lineage>
        <taxon>Archaea</taxon>
        <taxon>Methanobacteriati</taxon>
        <taxon>Methanobacteriota</taxon>
        <taxon>Stenosarchaea group</taxon>
        <taxon>Halobacteria</taxon>
        <taxon>Halobacteriales</taxon>
        <taxon>Halococcaceae</taxon>
        <taxon>Halalkalicoccus</taxon>
    </lineage>
</organism>
<keyword evidence="3" id="KW-1185">Reference proteome</keyword>
<feature type="transmembrane region" description="Helical" evidence="1">
    <location>
        <begin position="37"/>
        <end position="56"/>
    </location>
</feature>
<keyword evidence="1" id="KW-0472">Membrane</keyword>
<proteinExistence type="predicted"/>
<evidence type="ECO:0000313" key="2">
    <source>
        <dbReference type="EMBL" id="KYH25028.1"/>
    </source>
</evidence>
<protein>
    <submittedName>
        <fullName evidence="2">Uncharacterized protein</fullName>
    </submittedName>
</protein>
<accession>A0A151ABG0</accession>
<name>A0A151ABG0_9EURY</name>
<keyword evidence="1" id="KW-1133">Transmembrane helix</keyword>
<sequence length="92" mass="10197">MASLPKILLISSIGIWMNTPLVLFITELGYIRPEGYVLYQFFAISISLICAVVLLLPSEIAVPTLDPKQPLRLLVKKFHALTGKNDPSTEQS</sequence>
<comment type="caution">
    <text evidence="2">The sequence shown here is derived from an EMBL/GenBank/DDBJ whole genome shotgun (WGS) entry which is preliminary data.</text>
</comment>
<dbReference type="EMBL" id="LTAZ01000008">
    <property type="protein sequence ID" value="KYH25028.1"/>
    <property type="molecule type" value="Genomic_DNA"/>
</dbReference>
<reference evidence="2 3" key="1">
    <citation type="submission" date="2016-02" db="EMBL/GenBank/DDBJ databases">
        <title>Genome sequence of Halalkalicoccus paucihalophilus DSM 24557.</title>
        <authorList>
            <person name="Poehlein A."/>
            <person name="Daniel R."/>
        </authorList>
    </citation>
    <scope>NUCLEOTIDE SEQUENCE [LARGE SCALE GENOMIC DNA]</scope>
    <source>
        <strain evidence="2 3">DSM 24557</strain>
    </source>
</reference>
<dbReference type="PATRIC" id="fig|1008153.3.peg.2917"/>
<dbReference type="Proteomes" id="UP000075321">
    <property type="component" value="Unassembled WGS sequence"/>
</dbReference>